<dbReference type="PRINTS" id="PR00868">
    <property type="entry name" value="DNAPOLI"/>
</dbReference>
<dbReference type="SUPFAM" id="SSF53098">
    <property type="entry name" value="Ribonuclease H-like"/>
    <property type="match status" value="1"/>
</dbReference>
<evidence type="ECO:0000256" key="8">
    <source>
        <dbReference type="ARBA" id="ARBA00023109"/>
    </source>
</evidence>
<gene>
    <name evidence="12" type="ORF">UFOVP63_9</name>
</gene>
<evidence type="ECO:0000256" key="5">
    <source>
        <dbReference type="ARBA" id="ARBA00022695"/>
    </source>
</evidence>
<dbReference type="InterPro" id="IPR019760">
    <property type="entry name" value="DNA-dir_DNA_pol_A_CS"/>
</dbReference>
<keyword evidence="7" id="KW-0239">DNA-directed DNA polymerase</keyword>
<evidence type="ECO:0000256" key="1">
    <source>
        <dbReference type="ARBA" id="ARBA00007705"/>
    </source>
</evidence>
<dbReference type="SMART" id="SM00482">
    <property type="entry name" value="POLAc"/>
    <property type="match status" value="1"/>
</dbReference>
<keyword evidence="12" id="KW-0540">Nuclease</keyword>
<evidence type="ECO:0000256" key="3">
    <source>
        <dbReference type="ARBA" id="ARBA00015749"/>
    </source>
</evidence>
<reference evidence="12" key="1">
    <citation type="submission" date="2020-04" db="EMBL/GenBank/DDBJ databases">
        <authorList>
            <person name="Chiriac C."/>
            <person name="Salcher M."/>
            <person name="Ghai R."/>
            <person name="Kavagutti S V."/>
        </authorList>
    </citation>
    <scope>NUCLEOTIDE SEQUENCE</scope>
</reference>
<dbReference type="PANTHER" id="PTHR10133:SF27">
    <property type="entry name" value="DNA POLYMERASE NU"/>
    <property type="match status" value="1"/>
</dbReference>
<keyword evidence="8" id="KW-1194">Viral DNA replication</keyword>
<keyword evidence="12" id="KW-0378">Hydrolase</keyword>
<dbReference type="GO" id="GO:0003887">
    <property type="term" value="F:DNA-directed DNA polymerase activity"/>
    <property type="evidence" value="ECO:0007669"/>
    <property type="project" value="UniProtKB-KW"/>
</dbReference>
<evidence type="ECO:0000256" key="6">
    <source>
        <dbReference type="ARBA" id="ARBA00022705"/>
    </source>
</evidence>
<evidence type="ECO:0000256" key="2">
    <source>
        <dbReference type="ARBA" id="ARBA00012417"/>
    </source>
</evidence>
<dbReference type="EC" id="2.7.7.7" evidence="2"/>
<dbReference type="Gene3D" id="3.30.420.10">
    <property type="entry name" value="Ribonuclease H-like superfamily/Ribonuclease H"/>
    <property type="match status" value="1"/>
</dbReference>
<dbReference type="InterPro" id="IPR043502">
    <property type="entry name" value="DNA/RNA_pol_sf"/>
</dbReference>
<name>A0A6J5KQ85_9CAUD</name>
<dbReference type="Pfam" id="PF00476">
    <property type="entry name" value="DNA_pol_A"/>
    <property type="match status" value="1"/>
</dbReference>
<dbReference type="Gene3D" id="3.30.70.370">
    <property type="match status" value="2"/>
</dbReference>
<keyword evidence="4" id="KW-0808">Transferase</keyword>
<dbReference type="GO" id="GO:0039693">
    <property type="term" value="P:viral DNA genome replication"/>
    <property type="evidence" value="ECO:0007669"/>
    <property type="project" value="UniProtKB-KW"/>
</dbReference>
<comment type="catalytic activity">
    <reaction evidence="10">
        <text>DNA(n) + a 2'-deoxyribonucleoside 5'-triphosphate = DNA(n+1) + diphosphate</text>
        <dbReference type="Rhea" id="RHEA:22508"/>
        <dbReference type="Rhea" id="RHEA-COMP:17339"/>
        <dbReference type="Rhea" id="RHEA-COMP:17340"/>
        <dbReference type="ChEBI" id="CHEBI:33019"/>
        <dbReference type="ChEBI" id="CHEBI:61560"/>
        <dbReference type="ChEBI" id="CHEBI:173112"/>
        <dbReference type="EC" id="2.7.7.7"/>
    </reaction>
</comment>
<dbReference type="EMBL" id="LR796183">
    <property type="protein sequence ID" value="CAB4124528.1"/>
    <property type="molecule type" value="Genomic_DNA"/>
</dbReference>
<dbReference type="PROSITE" id="PS00447">
    <property type="entry name" value="DNA_POLYMERASE_A"/>
    <property type="match status" value="1"/>
</dbReference>
<evidence type="ECO:0000256" key="9">
    <source>
        <dbReference type="ARBA" id="ARBA00023125"/>
    </source>
</evidence>
<feature type="domain" description="DNA-directed DNA polymerase family A palm" evidence="11">
    <location>
        <begin position="358"/>
        <end position="547"/>
    </location>
</feature>
<organism evidence="12">
    <name type="scientific">uncultured Caudovirales phage</name>
    <dbReference type="NCBI Taxonomy" id="2100421"/>
    <lineage>
        <taxon>Viruses</taxon>
        <taxon>Duplodnaviria</taxon>
        <taxon>Heunggongvirae</taxon>
        <taxon>Uroviricota</taxon>
        <taxon>Caudoviricetes</taxon>
        <taxon>Peduoviridae</taxon>
        <taxon>Maltschvirus</taxon>
        <taxon>Maltschvirus maltsch</taxon>
    </lineage>
</organism>
<dbReference type="InterPro" id="IPR002298">
    <property type="entry name" value="DNA_polymerase_A"/>
</dbReference>
<keyword evidence="5" id="KW-0548">Nucleotidyltransferase</keyword>
<evidence type="ECO:0000256" key="7">
    <source>
        <dbReference type="ARBA" id="ARBA00022932"/>
    </source>
</evidence>
<sequence>MRLVFDLEANGLLNDASRIHCLVAKDLDTGDLHKFAPSEVEQGLKLLMQADQVIGHNVIGYDLELVSKLHPWCIIPRERVVDTLILSRLLYTDLSDRDQKARVQMEGKLTGSHSLKAWGIRLGIHKGDYDGGWETFSEDMLEYNVQDVVVTERLHEKLSQHEALTKTANDLEHEVAHIIAKQVRTGFSFDEKGAMELTARLQIRRVELEQKLQDTFKPWTESEEFIPKVNNKARGYVKGEPTFKHKTIVFNPGSRAHIADRLKTIHGWVPKEFTPDGRPKVDETVLGGLKYPEAQLLTEYLLVQKRLGMVSEGQGSWLKSSRQGRIHGDLITNGAVTGRATHRSPNIAQVPAVGALYGKECRSLFGPSKGKVLVGIDVSGLELRMLGNFMSFFDNGAYAKDVIDGDIHTVNQQAAGLDTRNQAKTFIYAFLYGAGAEKIGSIVGKGATHGNVLKKRFLAQTPALAKLIRAVQSAADRGYLIGLDGRRLHIRSSHAALNTLLQSAGALVCKQWMVEVDRMLTQQEWSHKVQQIAWVHDEIQCECDPEIADEFGKKTIECIVKAGEFFKIKVPLTGEYKIGNNWAETH</sequence>
<dbReference type="InterPro" id="IPR001098">
    <property type="entry name" value="DNA-dir_DNA_pol_A_palm_dom"/>
</dbReference>
<evidence type="ECO:0000256" key="4">
    <source>
        <dbReference type="ARBA" id="ARBA00022679"/>
    </source>
</evidence>
<evidence type="ECO:0000259" key="11">
    <source>
        <dbReference type="SMART" id="SM00482"/>
    </source>
</evidence>
<dbReference type="GO" id="GO:0003677">
    <property type="term" value="F:DNA binding"/>
    <property type="evidence" value="ECO:0007669"/>
    <property type="project" value="UniProtKB-KW"/>
</dbReference>
<dbReference type="Gene3D" id="1.20.1060.10">
    <property type="entry name" value="Taq DNA Polymerase, Chain T, domain 4"/>
    <property type="match status" value="1"/>
</dbReference>
<keyword evidence="6" id="KW-0235">DNA replication</keyword>
<dbReference type="SUPFAM" id="SSF56672">
    <property type="entry name" value="DNA/RNA polymerases"/>
    <property type="match status" value="1"/>
</dbReference>
<dbReference type="InterPro" id="IPR012337">
    <property type="entry name" value="RNaseH-like_sf"/>
</dbReference>
<dbReference type="PANTHER" id="PTHR10133">
    <property type="entry name" value="DNA POLYMERASE I"/>
    <property type="match status" value="1"/>
</dbReference>
<dbReference type="GO" id="GO:0004527">
    <property type="term" value="F:exonuclease activity"/>
    <property type="evidence" value="ECO:0007669"/>
    <property type="project" value="UniProtKB-KW"/>
</dbReference>
<dbReference type="InterPro" id="IPR036397">
    <property type="entry name" value="RNaseH_sf"/>
</dbReference>
<comment type="similarity">
    <text evidence="1">Belongs to the DNA polymerase type-A family.</text>
</comment>
<evidence type="ECO:0000256" key="10">
    <source>
        <dbReference type="ARBA" id="ARBA00049244"/>
    </source>
</evidence>
<evidence type="ECO:0000313" key="12">
    <source>
        <dbReference type="EMBL" id="CAB4124528.1"/>
    </source>
</evidence>
<accession>A0A6J5KQ85</accession>
<dbReference type="GO" id="GO:0006302">
    <property type="term" value="P:double-strand break repair"/>
    <property type="evidence" value="ECO:0007669"/>
    <property type="project" value="TreeGrafter"/>
</dbReference>
<protein>
    <recommendedName>
        <fullName evidence="3">DNA polymerase</fullName>
        <ecNumber evidence="2">2.7.7.7</ecNumber>
    </recommendedName>
</protein>
<proteinExistence type="inferred from homology"/>
<keyword evidence="9" id="KW-0238">DNA-binding</keyword>
<keyword evidence="12" id="KW-0269">Exonuclease</keyword>
<dbReference type="GO" id="GO:0006261">
    <property type="term" value="P:DNA-templated DNA replication"/>
    <property type="evidence" value="ECO:0007669"/>
    <property type="project" value="InterPro"/>
</dbReference>